<dbReference type="OrthoDB" id="6072733at2759"/>
<gene>
    <name evidence="2" type="primary">X975_17500</name>
    <name evidence="2" type="ORF">NPIL_454621</name>
</gene>
<dbReference type="Pfam" id="PF08221">
    <property type="entry name" value="HTH_9"/>
    <property type="match status" value="1"/>
</dbReference>
<evidence type="ECO:0000259" key="1">
    <source>
        <dbReference type="Pfam" id="PF08221"/>
    </source>
</evidence>
<sequence>MLRSQTVLFENGETHINEVESEGMTSTATNSEIAARVNECILENGRITIDEISNELDISHGSVHKIIADHLQFHELFSQWELRLMTEKHKGKHFESTFEFLQRY</sequence>
<organism evidence="2 3">
    <name type="scientific">Nephila pilipes</name>
    <name type="common">Giant wood spider</name>
    <name type="synonym">Nephila maculata</name>
    <dbReference type="NCBI Taxonomy" id="299642"/>
    <lineage>
        <taxon>Eukaryota</taxon>
        <taxon>Metazoa</taxon>
        <taxon>Ecdysozoa</taxon>
        <taxon>Arthropoda</taxon>
        <taxon>Chelicerata</taxon>
        <taxon>Arachnida</taxon>
        <taxon>Araneae</taxon>
        <taxon>Araneomorphae</taxon>
        <taxon>Entelegynae</taxon>
        <taxon>Araneoidea</taxon>
        <taxon>Nephilidae</taxon>
        <taxon>Nephila</taxon>
    </lineage>
</organism>
<dbReference type="InterPro" id="IPR013197">
    <property type="entry name" value="RNA_pol_III_RPC82-rel_HTH"/>
</dbReference>
<feature type="domain" description="RNA polymerase III subunit RPC82-related helix-turn-helix" evidence="1">
    <location>
        <begin position="32"/>
        <end position="68"/>
    </location>
</feature>
<evidence type="ECO:0000313" key="3">
    <source>
        <dbReference type="Proteomes" id="UP000887013"/>
    </source>
</evidence>
<proteinExistence type="predicted"/>
<dbReference type="EMBL" id="BMAW01019223">
    <property type="protein sequence ID" value="GFT62250.1"/>
    <property type="molecule type" value="Genomic_DNA"/>
</dbReference>
<dbReference type="Proteomes" id="UP000887013">
    <property type="component" value="Unassembled WGS sequence"/>
</dbReference>
<name>A0A8X6TVW3_NEPPI</name>
<comment type="caution">
    <text evidence="2">The sequence shown here is derived from an EMBL/GenBank/DDBJ whole genome shotgun (WGS) entry which is preliminary data.</text>
</comment>
<keyword evidence="3" id="KW-1185">Reference proteome</keyword>
<reference evidence="2" key="1">
    <citation type="submission" date="2020-08" db="EMBL/GenBank/DDBJ databases">
        <title>Multicomponent nature underlies the extraordinary mechanical properties of spider dragline silk.</title>
        <authorList>
            <person name="Kono N."/>
            <person name="Nakamura H."/>
            <person name="Mori M."/>
            <person name="Yoshida Y."/>
            <person name="Ohtoshi R."/>
            <person name="Malay A.D."/>
            <person name="Moran D.A.P."/>
            <person name="Tomita M."/>
            <person name="Numata K."/>
            <person name="Arakawa K."/>
        </authorList>
    </citation>
    <scope>NUCLEOTIDE SEQUENCE</scope>
</reference>
<protein>
    <submittedName>
        <fullName evidence="2">Mariner Mos1 transposase</fullName>
    </submittedName>
</protein>
<evidence type="ECO:0000313" key="2">
    <source>
        <dbReference type="EMBL" id="GFT62250.1"/>
    </source>
</evidence>
<dbReference type="AlphaFoldDB" id="A0A8X6TVW3"/>
<accession>A0A8X6TVW3</accession>